<comment type="subcellular location">
    <subcellularLocation>
        <location evidence="1">Membrane</location>
        <topology evidence="1">Multi-pass membrane protein</topology>
    </subcellularLocation>
</comment>
<proteinExistence type="predicted"/>
<protein>
    <submittedName>
        <fullName evidence="5">Nucleotide/sugar transporter family protein</fullName>
    </submittedName>
</protein>
<dbReference type="InterPro" id="IPR037185">
    <property type="entry name" value="EmrE-like"/>
</dbReference>
<dbReference type="GO" id="GO:0016020">
    <property type="term" value="C:membrane"/>
    <property type="evidence" value="ECO:0007669"/>
    <property type="project" value="UniProtKB-SubCell"/>
</dbReference>
<evidence type="ECO:0000256" key="4">
    <source>
        <dbReference type="ARBA" id="ARBA00023136"/>
    </source>
</evidence>
<organism evidence="5">
    <name type="scientific">Zea mays</name>
    <name type="common">Maize</name>
    <dbReference type="NCBI Taxonomy" id="4577"/>
    <lineage>
        <taxon>Eukaryota</taxon>
        <taxon>Viridiplantae</taxon>
        <taxon>Streptophyta</taxon>
        <taxon>Embryophyta</taxon>
        <taxon>Tracheophyta</taxon>
        <taxon>Spermatophyta</taxon>
        <taxon>Magnoliopsida</taxon>
        <taxon>Liliopsida</taxon>
        <taxon>Poales</taxon>
        <taxon>Poaceae</taxon>
        <taxon>PACMAD clade</taxon>
        <taxon>Panicoideae</taxon>
        <taxon>Andropogonodae</taxon>
        <taxon>Andropogoneae</taxon>
        <taxon>Tripsacinae</taxon>
        <taxon>Zea</taxon>
    </lineage>
</organism>
<keyword evidence="3" id="KW-1133">Transmembrane helix</keyword>
<dbReference type="InterPro" id="IPR050186">
    <property type="entry name" value="TPT_transporter"/>
</dbReference>
<gene>
    <name evidence="5" type="ORF">ZEAMMB73_Zm00001d037505</name>
</gene>
<dbReference type="Gene3D" id="1.10.3730.20">
    <property type="match status" value="1"/>
</dbReference>
<keyword evidence="5" id="KW-0813">Transport</keyword>
<evidence type="ECO:0000256" key="1">
    <source>
        <dbReference type="ARBA" id="ARBA00004141"/>
    </source>
</evidence>
<evidence type="ECO:0000256" key="2">
    <source>
        <dbReference type="ARBA" id="ARBA00022692"/>
    </source>
</evidence>
<dbReference type="SUPFAM" id="SSF103481">
    <property type="entry name" value="Multidrug resistance efflux transporter EmrE"/>
    <property type="match status" value="1"/>
</dbReference>
<reference evidence="5" key="1">
    <citation type="submission" date="2015-12" db="EMBL/GenBank/DDBJ databases">
        <title>Update maize B73 reference genome by single molecule sequencing technologies.</title>
        <authorList>
            <consortium name="Maize Genome Sequencing Project"/>
            <person name="Ware D."/>
        </authorList>
    </citation>
    <scope>NUCLEOTIDE SEQUENCE</scope>
    <source>
        <tissue evidence="5">Seedling</tissue>
    </source>
</reference>
<keyword evidence="5" id="KW-0762">Sugar transport</keyword>
<name>A0A1D6LYC3_MAIZE</name>
<dbReference type="AlphaFoldDB" id="A0A1D6LYC3"/>
<keyword evidence="2" id="KW-0812">Transmembrane</keyword>
<dbReference type="PANTHER" id="PTHR11132">
    <property type="entry name" value="SOLUTE CARRIER FAMILY 35"/>
    <property type="match status" value="1"/>
</dbReference>
<accession>A0A1D6LYC3</accession>
<sequence>MTNTIQKKFKVSSTQLLYQSCPYQSLTLFLIGPFLDGFLTNQNVFAFNYTSQVVVSSKTSLVHLSQQFHHILIFLLFRMQFFIVLSCLISVSVNFSTFLVIGKTSPVTYQVLGHLKTCLVLAFGYVLLHDPFSWRNILGILIAVVGMVLYSYFCTVETQQKNVEVSPQQVTFSCTTALEKFQCAPLNSVALSEFCHW</sequence>
<evidence type="ECO:0000313" key="5">
    <source>
        <dbReference type="EMBL" id="AQK84130.1"/>
    </source>
</evidence>
<dbReference type="EMBL" id="CM000782">
    <property type="protein sequence ID" value="AQK84130.1"/>
    <property type="molecule type" value="Genomic_DNA"/>
</dbReference>
<evidence type="ECO:0000256" key="3">
    <source>
        <dbReference type="ARBA" id="ARBA00022989"/>
    </source>
</evidence>
<keyword evidence="4" id="KW-0472">Membrane</keyword>